<name>A0A369J2G8_HYPMA</name>
<organism evidence="1 2">
    <name type="scientific">Hypsizygus marmoreus</name>
    <name type="common">White beech mushroom</name>
    <name type="synonym">Agaricus marmoreus</name>
    <dbReference type="NCBI Taxonomy" id="39966"/>
    <lineage>
        <taxon>Eukaryota</taxon>
        <taxon>Fungi</taxon>
        <taxon>Dikarya</taxon>
        <taxon>Basidiomycota</taxon>
        <taxon>Agaricomycotina</taxon>
        <taxon>Agaricomycetes</taxon>
        <taxon>Agaricomycetidae</taxon>
        <taxon>Agaricales</taxon>
        <taxon>Tricholomatineae</taxon>
        <taxon>Lyophyllaceae</taxon>
        <taxon>Hypsizygus</taxon>
    </lineage>
</organism>
<sequence>MFTHGRLKPITHHPPSFSLVTGCTNALLQADASPVHRPTLGALVLFFDVVWAGGWDVAREARRNLVERLQVVGHQVASVLGGKVFGGRRTKYEVRSTKYEVRRREYHHHPHGIHLIIPPPSSRLPSPIGK</sequence>
<keyword evidence="2" id="KW-1185">Reference proteome</keyword>
<dbReference type="AlphaFoldDB" id="A0A369J2G8"/>
<reference evidence="1" key="1">
    <citation type="submission" date="2018-04" db="EMBL/GenBank/DDBJ databases">
        <title>Whole genome sequencing of Hypsizygus marmoreus.</title>
        <authorList>
            <person name="Choi I.-G."/>
            <person name="Min B."/>
            <person name="Kim J.-G."/>
            <person name="Kim S."/>
            <person name="Oh Y.-L."/>
            <person name="Kong W.-S."/>
            <person name="Park H."/>
            <person name="Jeong J."/>
            <person name="Song E.-S."/>
        </authorList>
    </citation>
    <scope>NUCLEOTIDE SEQUENCE [LARGE SCALE GENOMIC DNA]</scope>
    <source>
        <strain evidence="1">51987-8</strain>
    </source>
</reference>
<evidence type="ECO:0000313" key="2">
    <source>
        <dbReference type="Proteomes" id="UP000076154"/>
    </source>
</evidence>
<dbReference type="Proteomes" id="UP000076154">
    <property type="component" value="Unassembled WGS sequence"/>
</dbReference>
<gene>
    <name evidence="1" type="ORF">Hypma_003144</name>
</gene>
<proteinExistence type="predicted"/>
<protein>
    <submittedName>
        <fullName evidence="1">Uncharacterized protein</fullName>
    </submittedName>
</protein>
<accession>A0A369J2G8</accession>
<comment type="caution">
    <text evidence="1">The sequence shown here is derived from an EMBL/GenBank/DDBJ whole genome shotgun (WGS) entry which is preliminary data.</text>
</comment>
<dbReference type="PROSITE" id="PS51257">
    <property type="entry name" value="PROKAR_LIPOPROTEIN"/>
    <property type="match status" value="1"/>
</dbReference>
<dbReference type="EMBL" id="LUEZ02000129">
    <property type="protein sequence ID" value="RDB16211.1"/>
    <property type="molecule type" value="Genomic_DNA"/>
</dbReference>
<evidence type="ECO:0000313" key="1">
    <source>
        <dbReference type="EMBL" id="RDB16211.1"/>
    </source>
</evidence>
<dbReference type="InParanoid" id="A0A369J2G8"/>